<evidence type="ECO:0000313" key="2">
    <source>
        <dbReference type="Proteomes" id="UP001622950"/>
    </source>
</evidence>
<accession>A0ACC7MY36</accession>
<reference evidence="1" key="1">
    <citation type="submission" date="2024-11" db="EMBL/GenBank/DDBJ databases">
        <authorList>
            <person name="Lucas J.A."/>
        </authorList>
    </citation>
    <scope>NUCLEOTIDE SEQUENCE</scope>
    <source>
        <strain evidence="1">Z 8.8</strain>
    </source>
</reference>
<proteinExistence type="predicted"/>
<keyword evidence="2" id="KW-1185">Reference proteome</keyword>
<name>A0ACC7MY36_9PSED</name>
<dbReference type="EMBL" id="JBJHQE010000052">
    <property type="protein sequence ID" value="MFK9083474.1"/>
    <property type="molecule type" value="Genomic_DNA"/>
</dbReference>
<dbReference type="Proteomes" id="UP001622950">
    <property type="component" value="Unassembled WGS sequence"/>
</dbReference>
<organism evidence="1 2">
    <name type="scientific">Pseudomonas neuropathica</name>
    <dbReference type="NCBI Taxonomy" id="2730425"/>
    <lineage>
        <taxon>Bacteria</taxon>
        <taxon>Pseudomonadati</taxon>
        <taxon>Pseudomonadota</taxon>
        <taxon>Gammaproteobacteria</taxon>
        <taxon>Pseudomonadales</taxon>
        <taxon>Pseudomonadaceae</taxon>
        <taxon>Pseudomonas</taxon>
    </lineage>
</organism>
<comment type="caution">
    <text evidence="1">The sequence shown here is derived from an EMBL/GenBank/DDBJ whole genome shotgun (WGS) entry which is preliminary data.</text>
</comment>
<protein>
    <submittedName>
        <fullName evidence="1">RHS repeat-associated core domain-containing protein</fullName>
    </submittedName>
</protein>
<sequence>MSPFNPANHTSRPWQQTLLLASDCKNSVLAEMDGAINRMAYTPYGQQSALRNAWTHLGFNGELREARTDWYFLGNGNRTYNPRLMRFHSPDKLSPFGKGGLNAYMYCGGEPVMRADPTGRSFLNAVIGKVFKVWDFFSLNNNSSGPLRNTLPVTARSGKNGFLEVASGIVAMTEKNRRPPIISTGGKSRRHAAPSWKGIQGSDRSNTLRVHWAAQTDSLGTSKHTTTTPAAPSESSSRRPSISSNSSSASTPSTVSTISSISQYSNDSGYASSNPGSIRSNGSADNQLQARLDDLRKN</sequence>
<gene>
    <name evidence="1" type="ORF">ACJEBM_22690</name>
</gene>
<evidence type="ECO:0000313" key="1">
    <source>
        <dbReference type="EMBL" id="MFK9083474.1"/>
    </source>
</evidence>